<reference evidence="3" key="1">
    <citation type="submission" date="2022-10" db="EMBL/GenBank/DDBJ databases">
        <title>Completed Genome Sequence of two octocoral isolated bacterium, Endozoicomonas euniceicola EF212T and Endozoicomonas gorgoniicola PS125T.</title>
        <authorList>
            <person name="Chiou Y.-J."/>
            <person name="Chen Y.-H."/>
        </authorList>
    </citation>
    <scope>NUCLEOTIDE SEQUENCE</scope>
    <source>
        <strain evidence="3">EF212</strain>
    </source>
</reference>
<feature type="coiled-coil region" evidence="1">
    <location>
        <begin position="456"/>
        <end position="508"/>
    </location>
</feature>
<feature type="region of interest" description="Disordered" evidence="2">
    <location>
        <begin position="243"/>
        <end position="288"/>
    </location>
</feature>
<feature type="coiled-coil region" evidence="1">
    <location>
        <begin position="3304"/>
        <end position="3363"/>
    </location>
</feature>
<feature type="compositionally biased region" description="Polar residues" evidence="2">
    <location>
        <begin position="3537"/>
        <end position="3557"/>
    </location>
</feature>
<evidence type="ECO:0000256" key="1">
    <source>
        <dbReference type="SAM" id="Coils"/>
    </source>
</evidence>
<feature type="coiled-coil region" evidence="1">
    <location>
        <begin position="1297"/>
        <end position="1500"/>
    </location>
</feature>
<feature type="coiled-coil region" evidence="1">
    <location>
        <begin position="823"/>
        <end position="1229"/>
    </location>
</feature>
<dbReference type="EMBL" id="CP103300">
    <property type="protein sequence ID" value="UYM15212.1"/>
    <property type="molecule type" value="Genomic_DNA"/>
</dbReference>
<sequence length="3652" mass="412665">MNLPPRMDGSEHSTGVSLPVHLDLGKDERPKVMRVEPTHYLPKPAYARFPRMEQPFPVMGKRSVESLDGVTPVFSPALTPPSEEYGNPALKLAAPFSLFPKTEGAVLGVTEYEVQSAGARRLEKMETVVKRLHKRLQFPLPPPLDKMDVQSLTRETIPLGSVQLTVAMAKVMWETIEQHEAAKNARLEREGKTVDAFYRAILRSAELQELREDLEAATEFYCRRSHIPEGYIPCEKPFVIPGSPEIESDPGYISEGELSEKPSETETSIASQPSMPPPLIPSREDELQEQLEESQQAVEQLKTEVEQLYNHLEEERSHAEGNEQAIQLLSQELEAKTQLLNEREAELETLKGQWEQLTANNHQLTNENASLLEQQQRQQTLIEQLQQTETDIRTALAETLAAKAKLEETIEILEREFASQKDLFLQKSSELDQEQQRSRQAEVEAADRLQEVHDLLEESASSNAELKSQLEQLTLAESHLKGQLAEAEQQLEQAKSKSEAELSAAAEAFEIKHKKTKDELWEAGQALETLKKERDQAVEDVMNDLFQIHAELETKNEQISSLAEAAEASKALEASLNTQLEELNRTLQSVEKDKASLESKIEELELSVAEKEQQLNLLHLEAENTSKLTQDEQRQLAEELENSKQLNDELHKQLSTYKEVEATLKAQAGQANEALAEKEERARQAIIEAQNLKSELEQNQEKLNQEQQEVIRLKAAKQAMASSQQQALKRIEAAQKESKRLIDEANAQITTLEEQLSGKDDEIADWKRQFDEAVAEHESQLNTYRDQITSWQSLASEAGQQNNLSDTENKLLQKQLSDLQAGEALLKEQLTEWQTKHQALEKQHHLLVAAESESQSALVSSQEARANAETLASERESELQKLKSDYQQLIDDSETKQKQHDKVLGEALEENARALQDQITSSQQTISELERQFEASQVLLSNTQKAQQEAQSRADDFQARLEEEQARNQQAISREQTLSDDLERLQTVRAELEQKKSEVENKRDEYLTELDNKTEQIQKLEVQLGERELEIATLSDGDEGVKVLSGKVAQLQEEVQTLTADRDQQVDAVRNTLQQKQQAELELEQLRLQGNELEQKHQHAIREVKDQLEQREQSVNDLDAALNELTIEKAKADNLIKAAESDLQRVNDELKQQQVINTQLKDQAEGFKNEKEEQVKEVTKLKQAQSELTREKLDLESQISDLTEKAEELTALQVEYQDVKSQLNESNTKLIEKVEGFGVERHRWDSERTSLNSQLSELRLQSAIAKERIEYLSGQFEASKNDYEALKQVHKQTVDDLDKLTPENERLRNEEKRLRRELDNLQEKSSKDYETLKKTHARVATELTTRTNELEQKTREVKQLKEDMKGSANKAALLQSRLDKELRAAQQRAETAEAQVLSKENDLIAGQQALALVKEEKSMVESDLQVVREKAENLRQELDLKHEQLGQEQTELSDTLNKLKNTEAHVKSLQDSHQRLEAEERKTREQLGDTEAQIVELEKQIAVEKGLAETAYQDRDQAFQKRDEAIREQQAFLRFGRRSSALVKEGVKERSQEKAQESDSDDDVSSTDSGYSYGPGSREGIVEPLGVKQLVQELQSFQVNNSEYVVPQGDEDQIKTALFKAGAALEEEKENIEKNSRVYHYKSGEPPSQSEKRKQIIQALKTCGDSVKRVRDKYKTDEQGSGSRKAIQKYLDRIDASTALFEAEQKAFESARTLIREHSFDEGTKPFDSLVQTSSSNPHDLVTRVLVKLRYLQQNPSGSPIQEELDGYTAAFLATSACATLKLQFQESVRELEGQSDPTLKSLLAYKEALQRMLPGRLPLELADAISPNSRHYMEKQIAGAMAAIESAAEGDRGGDTNDFAPTYPQAPLDALDPLDAIDPRGESGKRLALSLLDNPEFARDVLSFLASVRKEHSGIEKPWYNYTAASTAWLRDMRRKHGLIDMPTFSELYEACQFDLKSRNASRLVTARVTSNEGDFSSKKQGSKREKLVNQVKGCLDEEQKLIGTAEAFRGQPNNGNELIVHPHRQVLDSFKKGTDQQLLDSSAVSRVDGSYRITDLGKNTNALFNTFFDGAGKASVKQSVITGTRYLQLQNSKCVPPLVFEEKRDQWKVSMAGAVWTVDPALLLDHPGLVVPFENRSGKPPVQRDWIPVRDDQGNTGILLLQKTRSNPQYFLYEVDASGQLVPRTISDQPVAELQQARFLSEFATLKADNKAQVVVEKQPLVQAILGSKRKWLPVNCEAQAHQLYLHSLTGNPVRAPVETVDASDDLQFLSVTLNPLRSIIKTKREERHKSSTTLTEYNPEHYASFNVDATFNIAGDAFTSTSQARLRHDSDPVLKELAAEQARFRKEVFKPLYVFEGCELRPQLIPASMDGEPPEGSPVFVLRRLDHVMTVNREHCTRLTEQMAVLRQQIVQQVSSADRELFSRYSERQILNQVMADFERGRLPAHCRDDQFINLVANLMLAENDLAQTQQILSRQGGVKRDLQQLAADAPMMIDEKGGDRAAYADRCRKMNLDLADCATAQENIHRSLESYAGVPLTTDVLAKLSFERRARTVLRANQIEEVNAALQQLTDCMDDDADDKTMSRVSHKGTGWGKSTILKILTAHAAELAEGQNDCSVVVCAPVTNQAELDIDLSRFYAAKGKVYRRLDLEKDFVKPGQAWWTEETLRKIENIVLGVAPEVPENQRQTVLRQQGQAPVGVSVKDVQILKHLLNALESKDSLQPDEQKVVDRLHSIFGVLARSPTFIDEWVSLVVPYRTTDPKSVLEATQQAVSALPHYQLTMDDIIRSHDEYVMSCSRRHLLCATPGTNYAQAVVAKADKAEDIKELAHTDPFTTQQRFNFWMSEAEPIFITAPATDNRPELLRQVVSKVGTGRSVLFFDGTESGDKTVEKAKALYEDLKTARKEYAPKQAQKARGMVFYNKQKEMQQYLEDDPRYGQESGATVLPEEEALMRQEGGTGIDVYFTLEQSEGTDAPQKGPDGDTAGSVGVCLGLVEQGKEGRADAAAQQLGRLMRRSTPRNLQKLFVVVDMKAVADICSDSPQKEKLLALSSELEAAKAKVAGHTGTRQEKLSSLQRKLVNQPLGVEDNIDDEKQIRKANKDTPDLIPAALDDRLEKRMQEQLHQLTTLEWSQFGICGQFAEDLAQLKQLEWKAKKAWVELAFVEMAKREQNDDTRHYEALLEQAQVRSHVNGQLEKEHQWLQKGCDGVCQNLTFSEDVNKQLGSERQRTMILQSFRDTTEALMQQSPRRIADKLVDKLEVKALVKPDFAKQQIERCAGEIVAKGLEQVVTDPLKAVRKELYEKAIQAREVLVQRVRELESHILEADKSVAATSGSYIRNLKGLTKVREQAQQEIAAFQSVLDKQDQPSEKLDDMSIALREDIRRRYEQMMDALTNVSFTNYINQPLKDSILKKVKNTCAKFVTNSTHKLDFYHTNLEREEKRRREVGVKEEAAKAGAGKKTKKSSPTKRKGTDVSPVKPAPQVESVYLITWKKTAVAGSHSETRVFDNNYEFSGMLFGDFQAQPEKSSKGRPASRQSKLPKSSALNHGSRTRFFSTPDLRGTADPEKKVNELISTARSLKEEQRDDEAIRQFCGNPESPVFRQCLDEWKEQALSEMNAFYRGRQEESEAEVDFMTRQANMMQQYTVKTQ</sequence>
<feature type="compositionally biased region" description="Basic and acidic residues" evidence="2">
    <location>
        <begin position="3443"/>
        <end position="3456"/>
    </location>
</feature>
<evidence type="ECO:0000313" key="4">
    <source>
        <dbReference type="Proteomes" id="UP001163255"/>
    </source>
</evidence>
<dbReference type="Proteomes" id="UP001163255">
    <property type="component" value="Chromosome"/>
</dbReference>
<gene>
    <name evidence="3" type="ORF">NX720_20470</name>
</gene>
<dbReference type="RefSeq" id="WP_262597119.1">
    <property type="nucleotide sequence ID" value="NZ_CP103300.1"/>
</dbReference>
<dbReference type="PANTHER" id="PTHR21524:SF5">
    <property type="entry name" value="SPECTRIN REPEAT CONTAINING NUCLEAR ENVELOPE PROTEIN 2"/>
    <property type="match status" value="1"/>
</dbReference>
<feature type="compositionally biased region" description="Basic and acidic residues" evidence="2">
    <location>
        <begin position="1545"/>
        <end position="1557"/>
    </location>
</feature>
<organism evidence="3 4">
    <name type="scientific">Endozoicomonas euniceicola</name>
    <dbReference type="NCBI Taxonomy" id="1234143"/>
    <lineage>
        <taxon>Bacteria</taxon>
        <taxon>Pseudomonadati</taxon>
        <taxon>Pseudomonadota</taxon>
        <taxon>Gammaproteobacteria</taxon>
        <taxon>Oceanospirillales</taxon>
        <taxon>Endozoicomonadaceae</taxon>
        <taxon>Endozoicomonas</taxon>
    </lineage>
</organism>
<evidence type="ECO:0008006" key="5">
    <source>
        <dbReference type="Google" id="ProtNLM"/>
    </source>
</evidence>
<protein>
    <recommendedName>
        <fullName evidence="5">Chromosome segregation ATPase</fullName>
    </recommendedName>
</protein>
<keyword evidence="4" id="KW-1185">Reference proteome</keyword>
<evidence type="ECO:0000256" key="2">
    <source>
        <dbReference type="SAM" id="MobiDB-lite"/>
    </source>
</evidence>
<feature type="compositionally biased region" description="Basic residues" evidence="2">
    <location>
        <begin position="3460"/>
        <end position="3472"/>
    </location>
</feature>
<dbReference type="PANTHER" id="PTHR21524">
    <property type="entry name" value="SPECTRIN REPEAT CONTAINING NUCLEAR ENVELOPE PROTEIN 2"/>
    <property type="match status" value="1"/>
</dbReference>
<name>A0ABY6GRL2_9GAMM</name>
<keyword evidence="1" id="KW-0175">Coiled coil</keyword>
<feature type="region of interest" description="Disordered" evidence="2">
    <location>
        <begin position="1544"/>
        <end position="1579"/>
    </location>
</feature>
<evidence type="ECO:0000313" key="3">
    <source>
        <dbReference type="EMBL" id="UYM15212.1"/>
    </source>
</evidence>
<accession>A0ABY6GRL2</accession>
<feature type="region of interest" description="Disordered" evidence="2">
    <location>
        <begin position="3525"/>
        <end position="3568"/>
    </location>
</feature>
<feature type="coiled-coil region" evidence="1">
    <location>
        <begin position="549"/>
        <end position="787"/>
    </location>
</feature>
<feature type="region of interest" description="Disordered" evidence="2">
    <location>
        <begin position="1"/>
        <end position="25"/>
    </location>
</feature>
<feature type="region of interest" description="Disordered" evidence="2">
    <location>
        <begin position="3443"/>
        <end position="3481"/>
    </location>
</feature>
<proteinExistence type="predicted"/>